<keyword evidence="2" id="KW-1185">Reference proteome</keyword>
<dbReference type="EMBL" id="JACSDY010000015">
    <property type="protein sequence ID" value="KAF7407040.1"/>
    <property type="molecule type" value="Genomic_DNA"/>
</dbReference>
<name>A0A834NEE0_VESPE</name>
<comment type="caution">
    <text evidence="1">The sequence shown here is derived from an EMBL/GenBank/DDBJ whole genome shotgun (WGS) entry which is preliminary data.</text>
</comment>
<gene>
    <name evidence="1" type="ORF">H0235_014696</name>
</gene>
<protein>
    <submittedName>
        <fullName evidence="1">Uncharacterized protein</fullName>
    </submittedName>
</protein>
<dbReference type="Proteomes" id="UP000600918">
    <property type="component" value="Unassembled WGS sequence"/>
</dbReference>
<sequence>MTWNKGSSQVFSLKCCQYRSFDENGTIDVGKELDDYETVLNEYERELHVGSRQCQDSSHVFSFKCFDTVVVIRLYSISDAVTNSFERFRKNVGCAV</sequence>
<reference evidence="1" key="1">
    <citation type="journal article" date="2020" name="G3 (Bethesda)">
        <title>High-Quality Assemblies for Three Invasive Social Wasps from the &lt;i&gt;Vespula&lt;/i&gt; Genus.</title>
        <authorList>
            <person name="Harrop T.W.R."/>
            <person name="Guhlin J."/>
            <person name="McLaughlin G.M."/>
            <person name="Permina E."/>
            <person name="Stockwell P."/>
            <person name="Gilligan J."/>
            <person name="Le Lec M.F."/>
            <person name="Gruber M.A.M."/>
            <person name="Quinn O."/>
            <person name="Lovegrove M."/>
            <person name="Duncan E.J."/>
            <person name="Remnant E.J."/>
            <person name="Van Eeckhoven J."/>
            <person name="Graham B."/>
            <person name="Knapp R.A."/>
            <person name="Langford K.W."/>
            <person name="Kronenberg Z."/>
            <person name="Press M.O."/>
            <person name="Eacker S.M."/>
            <person name="Wilson-Rankin E.E."/>
            <person name="Purcell J."/>
            <person name="Lester P.J."/>
            <person name="Dearden P.K."/>
        </authorList>
    </citation>
    <scope>NUCLEOTIDE SEQUENCE</scope>
    <source>
        <strain evidence="1">Volc-1</strain>
    </source>
</reference>
<evidence type="ECO:0000313" key="2">
    <source>
        <dbReference type="Proteomes" id="UP000600918"/>
    </source>
</evidence>
<evidence type="ECO:0000313" key="1">
    <source>
        <dbReference type="EMBL" id="KAF7407040.1"/>
    </source>
</evidence>
<organism evidence="1 2">
    <name type="scientific">Vespula pensylvanica</name>
    <name type="common">Western yellow jacket</name>
    <name type="synonym">Wasp</name>
    <dbReference type="NCBI Taxonomy" id="30213"/>
    <lineage>
        <taxon>Eukaryota</taxon>
        <taxon>Metazoa</taxon>
        <taxon>Ecdysozoa</taxon>
        <taxon>Arthropoda</taxon>
        <taxon>Hexapoda</taxon>
        <taxon>Insecta</taxon>
        <taxon>Pterygota</taxon>
        <taxon>Neoptera</taxon>
        <taxon>Endopterygota</taxon>
        <taxon>Hymenoptera</taxon>
        <taxon>Apocrita</taxon>
        <taxon>Aculeata</taxon>
        <taxon>Vespoidea</taxon>
        <taxon>Vespidae</taxon>
        <taxon>Vespinae</taxon>
        <taxon>Vespula</taxon>
    </lineage>
</organism>
<accession>A0A834NEE0</accession>
<dbReference type="AlphaFoldDB" id="A0A834NEE0"/>
<proteinExistence type="predicted"/>